<dbReference type="KEGG" id="buo:BRPE64_ECDS00370"/>
<reference evidence="1 2" key="2">
    <citation type="journal article" date="2018" name="Int. J. Syst. Evol. Microbiol.">
        <title>Burkholderia insecticola sp. nov., a gut symbiotic bacterium of the bean bug Riptortus pedestris.</title>
        <authorList>
            <person name="Takeshita K."/>
            <person name="Tamaki H."/>
            <person name="Ohbayashi T."/>
            <person name="Meng X.-Y."/>
            <person name="Sone T."/>
            <person name="Mitani Y."/>
            <person name="Peeters C."/>
            <person name="Kikuchi Y."/>
            <person name="Vandamme P."/>
        </authorList>
    </citation>
    <scope>NUCLEOTIDE SEQUENCE [LARGE SCALE GENOMIC DNA]</scope>
    <source>
        <strain evidence="1">RPE64</strain>
        <plasmid evidence="1 2">p2</plasmid>
    </source>
</reference>
<name>R4X1G0_9BURK</name>
<sequence>MNVAMSTFYAGPWLGYIAVPQRQLFGIPNNQMLVCISTDGKQWTEQAFTHVWHNDSANPASFSLIQIVHARTVPGFEKTKKRRRFAGARALELNDYQGKSADLLRMQSPVGHVRL</sequence>
<protein>
    <submittedName>
        <fullName evidence="1">Uncharacterized protein</fullName>
    </submittedName>
</protein>
<reference evidence="1 2" key="1">
    <citation type="journal article" date="2013" name="Genome Announc.">
        <title>Complete Genome Sequence of Burkholderia sp. Strain RPE64, Bacterial Symbiont of the Bean Bug Riptortus pedestris.</title>
        <authorList>
            <person name="Shibata T.F."/>
            <person name="Maeda T."/>
            <person name="Nikoh N."/>
            <person name="Yamaguchi K."/>
            <person name="Oshima K."/>
            <person name="Hattori M."/>
            <person name="Nishiyama T."/>
            <person name="Hasebe M."/>
            <person name="Fukatsu T."/>
            <person name="Kikuchi Y."/>
            <person name="Shigenobu S."/>
        </authorList>
    </citation>
    <scope>NUCLEOTIDE SEQUENCE [LARGE SCALE GENOMIC DNA]</scope>
    <source>
        <plasmid evidence="1 2">p2</plasmid>
    </source>
</reference>
<dbReference type="Proteomes" id="UP000013966">
    <property type="component" value="Plasmid p2"/>
</dbReference>
<evidence type="ECO:0000313" key="1">
    <source>
        <dbReference type="EMBL" id="BAN28195.1"/>
    </source>
</evidence>
<geneLocation type="plasmid" evidence="1 2">
    <name>p2</name>
</geneLocation>
<dbReference type="EMBL" id="AP013062">
    <property type="protein sequence ID" value="BAN28195.1"/>
    <property type="molecule type" value="Genomic_DNA"/>
</dbReference>
<dbReference type="AlphaFoldDB" id="R4X1G0"/>
<evidence type="ECO:0000313" key="2">
    <source>
        <dbReference type="Proteomes" id="UP000013966"/>
    </source>
</evidence>
<dbReference type="HOGENOM" id="CLU_2104398_0_0_4"/>
<organism evidence="1 2">
    <name type="scientific">Caballeronia insecticola</name>
    <dbReference type="NCBI Taxonomy" id="758793"/>
    <lineage>
        <taxon>Bacteria</taxon>
        <taxon>Pseudomonadati</taxon>
        <taxon>Pseudomonadota</taxon>
        <taxon>Betaproteobacteria</taxon>
        <taxon>Burkholderiales</taxon>
        <taxon>Burkholderiaceae</taxon>
        <taxon>Caballeronia</taxon>
    </lineage>
</organism>
<accession>R4X1G0</accession>
<keyword evidence="2" id="KW-1185">Reference proteome</keyword>
<gene>
    <name evidence="1" type="ORF">BRPE64_ECDS00370</name>
</gene>
<proteinExistence type="predicted"/>
<keyword evidence="1" id="KW-0614">Plasmid</keyword>